<evidence type="ECO:0000256" key="1">
    <source>
        <dbReference type="SAM" id="MobiDB-lite"/>
    </source>
</evidence>
<dbReference type="InterPro" id="IPR036366">
    <property type="entry name" value="PGBDSf"/>
</dbReference>
<comment type="caution">
    <text evidence="3">The sequence shown here is derived from an EMBL/GenBank/DDBJ whole genome shotgun (WGS) entry which is preliminary data.</text>
</comment>
<dbReference type="Gene3D" id="1.10.101.10">
    <property type="entry name" value="PGBD-like superfamily/PGBD"/>
    <property type="match status" value="1"/>
</dbReference>
<dbReference type="InterPro" id="IPR036365">
    <property type="entry name" value="PGBD-like_sf"/>
</dbReference>
<name>A0ABR8YYI6_9MICO</name>
<evidence type="ECO:0000259" key="2">
    <source>
        <dbReference type="Pfam" id="PF01471"/>
    </source>
</evidence>
<protein>
    <submittedName>
        <fullName evidence="3">Peptidoglycan-binding protein</fullName>
    </submittedName>
</protein>
<dbReference type="Proteomes" id="UP000661894">
    <property type="component" value="Unassembled WGS sequence"/>
</dbReference>
<evidence type="ECO:0000313" key="4">
    <source>
        <dbReference type="Proteomes" id="UP000661894"/>
    </source>
</evidence>
<feature type="domain" description="Peptidoglycan binding-like" evidence="2">
    <location>
        <begin position="91"/>
        <end position="149"/>
    </location>
</feature>
<organism evidence="3 4">
    <name type="scientific">Oceanitalea stevensii</name>
    <dbReference type="NCBI Taxonomy" id="2763072"/>
    <lineage>
        <taxon>Bacteria</taxon>
        <taxon>Bacillati</taxon>
        <taxon>Actinomycetota</taxon>
        <taxon>Actinomycetes</taxon>
        <taxon>Micrococcales</taxon>
        <taxon>Bogoriellaceae</taxon>
        <taxon>Georgenia</taxon>
    </lineage>
</organism>
<keyword evidence="4" id="KW-1185">Reference proteome</keyword>
<dbReference type="EMBL" id="JACSPO010000001">
    <property type="protein sequence ID" value="MBD8061133.1"/>
    <property type="molecule type" value="Genomic_DNA"/>
</dbReference>
<proteinExistence type="predicted"/>
<dbReference type="Pfam" id="PF01471">
    <property type="entry name" value="PG_binding_1"/>
    <property type="match status" value="1"/>
</dbReference>
<reference evidence="3 4" key="1">
    <citation type="submission" date="2020-08" db="EMBL/GenBank/DDBJ databases">
        <title>A Genomic Blueprint of the Chicken Gut Microbiome.</title>
        <authorList>
            <person name="Gilroy R."/>
            <person name="Ravi A."/>
            <person name="Getino M."/>
            <person name="Pursley I."/>
            <person name="Horton D.L."/>
            <person name="Alikhan N.-F."/>
            <person name="Baker D."/>
            <person name="Gharbi K."/>
            <person name="Hall N."/>
            <person name="Watson M."/>
            <person name="Adriaenssens E.M."/>
            <person name="Foster-Nyarko E."/>
            <person name="Jarju S."/>
            <person name="Secka A."/>
            <person name="Antonio M."/>
            <person name="Oren A."/>
            <person name="Chaudhuri R."/>
            <person name="La Ragione R.M."/>
            <person name="Hildebrand F."/>
            <person name="Pallen M.J."/>
        </authorList>
    </citation>
    <scope>NUCLEOTIDE SEQUENCE [LARGE SCALE GENOMIC DNA]</scope>
    <source>
        <strain evidence="3 4">Sa1BUA1</strain>
    </source>
</reference>
<gene>
    <name evidence="3" type="ORF">H9624_02190</name>
</gene>
<dbReference type="RefSeq" id="WP_251838274.1">
    <property type="nucleotide sequence ID" value="NZ_JACSPO010000001.1"/>
</dbReference>
<sequence>MVPHRAPSRARDDGAALARVDGSGAVRRPRAVRPARPAVLRASADRTTVSRLQRLVGNHAVAGWIDVPSTAQRVSAATGEGGQEWLRPGDTGPRVAELKTRLNAAGVAGTPLPVTETYDPGTVAVVRRLQRDSGVGVDGVVGPQTWEALDRLTATTSETVTTGPDHHAGVDAPTTPEITAIEAALNPTSSGPGGAARDWDGRADPVKRAELRTELHAALQEHLDEATPHVTAREAAKRAGRVLTTTDQEGAGRAAKSSVDAVFGSLASAATLTTAQETARSAFRFTAGVNLLDASDPAVRPPDPRDLSEWMSETDSDARSVQQAHGFNPRRTTQGEPQFFDTLLTEFIAQGSNRDDLERYDLFGFAFALQGPRVLSQTAVVAQPGFADTPGSGGAPSEAERLMRWSTWQTLVHEYIHTLAHPSFNAASGGNRILTEGFCETFTKDVLLHGGAIARAEADADPALRREVEGGDFPGFDPRFVPDYSSGEYSDYVAQAGKIAAEVGMAALRAAFFLGHVEAIGLKPDGSMIDPSAPDAAVHLMPRTVTVHRSVTSVTGLSIVTGAPEDDIVAANSGLVRGGPLPAAAYTSGLVVPGTSHHRTLAVADRSGGVAVETKAKIAVQHGVSDAALERANHELYHREPREGEWVLIPVH</sequence>
<dbReference type="InterPro" id="IPR002477">
    <property type="entry name" value="Peptidoglycan-bd-like"/>
</dbReference>
<dbReference type="SUPFAM" id="SSF47090">
    <property type="entry name" value="PGBD-like"/>
    <property type="match status" value="1"/>
</dbReference>
<accession>A0ABR8YYI6</accession>
<evidence type="ECO:0000313" key="3">
    <source>
        <dbReference type="EMBL" id="MBD8061133.1"/>
    </source>
</evidence>
<feature type="region of interest" description="Disordered" evidence="1">
    <location>
        <begin position="1"/>
        <end position="32"/>
    </location>
</feature>